<name>A0AAD9ENI0_9PEZI</name>
<protein>
    <submittedName>
        <fullName evidence="1">Uncharacterized protein</fullName>
    </submittedName>
</protein>
<sequence>MRGVFHPPDSDRHPSSICTGCVQFHAQTGYKHHRHGVRKVV</sequence>
<keyword evidence="2" id="KW-1185">Reference proteome</keyword>
<accession>A0AAD9ENI0</accession>
<organism evidence="1 2">
    <name type="scientific">Colletotrichum chrysophilum</name>
    <dbReference type="NCBI Taxonomy" id="1836956"/>
    <lineage>
        <taxon>Eukaryota</taxon>
        <taxon>Fungi</taxon>
        <taxon>Dikarya</taxon>
        <taxon>Ascomycota</taxon>
        <taxon>Pezizomycotina</taxon>
        <taxon>Sordariomycetes</taxon>
        <taxon>Hypocreomycetidae</taxon>
        <taxon>Glomerellales</taxon>
        <taxon>Glomerellaceae</taxon>
        <taxon>Colletotrichum</taxon>
        <taxon>Colletotrichum gloeosporioides species complex</taxon>
    </lineage>
</organism>
<reference evidence="1" key="1">
    <citation type="submission" date="2023-01" db="EMBL/GenBank/DDBJ databases">
        <title>Colletotrichum chrysophilum M932 genome sequence.</title>
        <authorList>
            <person name="Baroncelli R."/>
        </authorList>
    </citation>
    <scope>NUCLEOTIDE SEQUENCE</scope>
    <source>
        <strain evidence="1">M932</strain>
    </source>
</reference>
<dbReference type="AlphaFoldDB" id="A0AAD9ENI0"/>
<dbReference type="EMBL" id="JAQOWY010000026">
    <property type="protein sequence ID" value="KAK1855090.1"/>
    <property type="molecule type" value="Genomic_DNA"/>
</dbReference>
<proteinExistence type="predicted"/>
<comment type="caution">
    <text evidence="1">The sequence shown here is derived from an EMBL/GenBank/DDBJ whole genome shotgun (WGS) entry which is preliminary data.</text>
</comment>
<evidence type="ECO:0000313" key="1">
    <source>
        <dbReference type="EMBL" id="KAK1855090.1"/>
    </source>
</evidence>
<dbReference type="Proteomes" id="UP001243330">
    <property type="component" value="Unassembled WGS sequence"/>
</dbReference>
<evidence type="ECO:0000313" key="2">
    <source>
        <dbReference type="Proteomes" id="UP001243330"/>
    </source>
</evidence>
<gene>
    <name evidence="1" type="ORF">CCHR01_02245</name>
</gene>